<accession>A0A2H0XDW1</accession>
<evidence type="ECO:0000256" key="11">
    <source>
        <dbReference type="RuleBase" id="RU003783"/>
    </source>
</evidence>
<keyword evidence="7 10" id="KW-0067">ATP-binding</keyword>
<dbReference type="SUPFAM" id="SSF52540">
    <property type="entry name" value="P-loop containing nucleoside triphosphate hydrolases"/>
    <property type="match status" value="1"/>
</dbReference>
<reference evidence="15" key="1">
    <citation type="submission" date="2017-09" db="EMBL/GenBank/DDBJ databases">
        <title>Depth-based differentiation of microbial function through sediment-hosted aquifers and enrichment of novel symbionts in the deep terrestrial subsurface.</title>
        <authorList>
            <person name="Probst A.J."/>
            <person name="Ladd B."/>
            <person name="Jarett J.K."/>
            <person name="Geller-Mcgrath D.E."/>
            <person name="Sieber C.M.K."/>
            <person name="Emerson J.B."/>
            <person name="Anantharaman K."/>
            <person name="Thomas B.C."/>
            <person name="Malmstrom R."/>
            <person name="Stieglmeier M."/>
            <person name="Klingl A."/>
            <person name="Woyke T."/>
            <person name="Ryan C.M."/>
            <person name="Banfield J.F."/>
        </authorList>
    </citation>
    <scope>NUCLEOTIDE SEQUENCE [LARGE SCALE GENOMIC DNA]</scope>
</reference>
<name>A0A2H0XDW1_UNCKA</name>
<dbReference type="GO" id="GO:0006400">
    <property type="term" value="P:tRNA modification"/>
    <property type="evidence" value="ECO:0007669"/>
    <property type="project" value="TreeGrafter"/>
</dbReference>
<dbReference type="GO" id="GO:0005524">
    <property type="term" value="F:ATP binding"/>
    <property type="evidence" value="ECO:0007669"/>
    <property type="project" value="UniProtKB-UniRule"/>
</dbReference>
<evidence type="ECO:0000256" key="2">
    <source>
        <dbReference type="ARBA" id="ARBA00003213"/>
    </source>
</evidence>
<comment type="cofactor">
    <cofactor evidence="1 10">
        <name>Mg(2+)</name>
        <dbReference type="ChEBI" id="CHEBI:18420"/>
    </cofactor>
</comment>
<dbReference type="NCBIfam" id="TIGR00174">
    <property type="entry name" value="miaA"/>
    <property type="match status" value="1"/>
</dbReference>
<evidence type="ECO:0000313" key="14">
    <source>
        <dbReference type="EMBL" id="PIS23041.1"/>
    </source>
</evidence>
<evidence type="ECO:0000256" key="1">
    <source>
        <dbReference type="ARBA" id="ARBA00001946"/>
    </source>
</evidence>
<evidence type="ECO:0000256" key="13">
    <source>
        <dbReference type="RuleBase" id="RU003785"/>
    </source>
</evidence>
<feature type="region of interest" description="Interaction with substrate tRNA" evidence="10">
    <location>
        <begin position="28"/>
        <end position="31"/>
    </location>
</feature>
<dbReference type="Proteomes" id="UP000230340">
    <property type="component" value="Unassembled WGS sequence"/>
</dbReference>
<evidence type="ECO:0000256" key="12">
    <source>
        <dbReference type="RuleBase" id="RU003784"/>
    </source>
</evidence>
<evidence type="ECO:0000313" key="15">
    <source>
        <dbReference type="Proteomes" id="UP000230340"/>
    </source>
</evidence>
<dbReference type="EC" id="2.5.1.75" evidence="10"/>
<organism evidence="14 15">
    <name type="scientific">candidate division WWE3 bacterium CG08_land_8_20_14_0_20_40_13</name>
    <dbReference type="NCBI Taxonomy" id="1975084"/>
    <lineage>
        <taxon>Bacteria</taxon>
        <taxon>Katanobacteria</taxon>
    </lineage>
</organism>
<evidence type="ECO:0000256" key="7">
    <source>
        <dbReference type="ARBA" id="ARBA00022840"/>
    </source>
</evidence>
<evidence type="ECO:0000256" key="3">
    <source>
        <dbReference type="ARBA" id="ARBA00005842"/>
    </source>
</evidence>
<feature type="binding site" evidence="10">
    <location>
        <begin position="3"/>
        <end position="10"/>
    </location>
    <ligand>
        <name>ATP</name>
        <dbReference type="ChEBI" id="CHEBI:30616"/>
    </ligand>
</feature>
<comment type="similarity">
    <text evidence="3 10 13">Belongs to the IPP transferase family.</text>
</comment>
<dbReference type="InterPro" id="IPR027417">
    <property type="entry name" value="P-loop_NTPase"/>
</dbReference>
<comment type="catalytic activity">
    <reaction evidence="9 10 11">
        <text>adenosine(37) in tRNA + dimethylallyl diphosphate = N(6)-dimethylallyladenosine(37) in tRNA + diphosphate</text>
        <dbReference type="Rhea" id="RHEA:26482"/>
        <dbReference type="Rhea" id="RHEA-COMP:10162"/>
        <dbReference type="Rhea" id="RHEA-COMP:10375"/>
        <dbReference type="ChEBI" id="CHEBI:33019"/>
        <dbReference type="ChEBI" id="CHEBI:57623"/>
        <dbReference type="ChEBI" id="CHEBI:74411"/>
        <dbReference type="ChEBI" id="CHEBI:74415"/>
        <dbReference type="EC" id="2.5.1.75"/>
    </reaction>
</comment>
<evidence type="ECO:0000256" key="4">
    <source>
        <dbReference type="ARBA" id="ARBA00022679"/>
    </source>
</evidence>
<protein>
    <recommendedName>
        <fullName evidence="10">tRNA dimethylallyltransferase</fullName>
        <ecNumber evidence="10">2.5.1.75</ecNumber>
    </recommendedName>
    <alternativeName>
        <fullName evidence="10">Dimethylallyl diphosphate:tRNA dimethylallyltransferase</fullName>
        <shortName evidence="10">DMAPP:tRNA dimethylallyltransferase</shortName>
        <shortName evidence="10">DMATase</shortName>
    </alternativeName>
    <alternativeName>
        <fullName evidence="10">Isopentenyl-diphosphate:tRNA isopentenyltransferase</fullName>
        <shortName evidence="10">IPP transferase</shortName>
        <shortName evidence="10">IPPT</shortName>
        <shortName evidence="10">IPTase</shortName>
    </alternativeName>
</protein>
<feature type="binding site" evidence="10">
    <location>
        <begin position="5"/>
        <end position="10"/>
    </location>
    <ligand>
        <name>substrate</name>
    </ligand>
</feature>
<proteinExistence type="inferred from homology"/>
<dbReference type="Gene3D" id="3.40.50.300">
    <property type="entry name" value="P-loop containing nucleotide triphosphate hydrolases"/>
    <property type="match status" value="1"/>
</dbReference>
<keyword evidence="6 10" id="KW-0547">Nucleotide-binding</keyword>
<comment type="function">
    <text evidence="2 10 12">Catalyzes the transfer of a dimethylallyl group onto the adenine at position 37 in tRNAs that read codons beginning with uridine, leading to the formation of N6-(dimethylallyl)adenosine (i(6)A).</text>
</comment>
<dbReference type="Gene3D" id="1.10.20.140">
    <property type="match status" value="1"/>
</dbReference>
<comment type="subunit">
    <text evidence="10">Monomer.</text>
</comment>
<dbReference type="AlphaFoldDB" id="A0A2H0XDW1"/>
<keyword evidence="5 10" id="KW-0819">tRNA processing</keyword>
<dbReference type="Pfam" id="PF01715">
    <property type="entry name" value="IPPT"/>
    <property type="match status" value="1"/>
</dbReference>
<dbReference type="EMBL" id="PEYT01000020">
    <property type="protein sequence ID" value="PIS23041.1"/>
    <property type="molecule type" value="Genomic_DNA"/>
</dbReference>
<evidence type="ECO:0000256" key="9">
    <source>
        <dbReference type="ARBA" id="ARBA00049563"/>
    </source>
</evidence>
<dbReference type="GO" id="GO:0052381">
    <property type="term" value="F:tRNA dimethylallyltransferase activity"/>
    <property type="evidence" value="ECO:0007669"/>
    <property type="project" value="UniProtKB-UniRule"/>
</dbReference>
<dbReference type="InterPro" id="IPR018022">
    <property type="entry name" value="IPT"/>
</dbReference>
<evidence type="ECO:0000256" key="8">
    <source>
        <dbReference type="ARBA" id="ARBA00022842"/>
    </source>
</evidence>
<evidence type="ECO:0000256" key="5">
    <source>
        <dbReference type="ARBA" id="ARBA00022694"/>
    </source>
</evidence>
<dbReference type="InterPro" id="IPR039657">
    <property type="entry name" value="Dimethylallyltransferase"/>
</dbReference>
<gene>
    <name evidence="10 14" type="primary">miaA</name>
    <name evidence="14" type="ORF">COT49_02250</name>
</gene>
<keyword evidence="4 10" id="KW-0808">Transferase</keyword>
<dbReference type="PANTHER" id="PTHR11088:SF60">
    <property type="entry name" value="TRNA DIMETHYLALLYLTRANSFERASE"/>
    <property type="match status" value="1"/>
</dbReference>
<sequence length="305" mass="34472">MLGPTSTGKTSLAIKLCQEFNGEIVSADSRQVYKFMDIGTGKLPSDPNLKVVKGDGFWDQDGIKIRAYDLALPTANFTVVDYARVAKEETESIIRRGKVPFLVGGTGFYIDVLLGRSPVSNISPDWKFRESLKDISAEELVKKLKLLDPRALESIDKNNPVRLIRALEIAQAEKSSVTKVFKPLSFPTLFIGLTASRNILFRRGDLFVDDLLKRGILQEVEFLIQHGYKNSRPLAGLIYDQFVKFSVGETTLEESLERAKFDTHAYIRRQLTWFNRNTDVTWFNIEKDNLCASVKSHIQSFLDGK</sequence>
<dbReference type="PANTHER" id="PTHR11088">
    <property type="entry name" value="TRNA DIMETHYLALLYLTRANSFERASE"/>
    <property type="match status" value="1"/>
</dbReference>
<feature type="site" description="Interaction with substrate tRNA" evidence="10">
    <location>
        <position position="106"/>
    </location>
</feature>
<evidence type="ECO:0000256" key="10">
    <source>
        <dbReference type="HAMAP-Rule" id="MF_00185"/>
    </source>
</evidence>
<dbReference type="HAMAP" id="MF_00185">
    <property type="entry name" value="IPP_trans"/>
    <property type="match status" value="1"/>
</dbReference>
<evidence type="ECO:0000256" key="6">
    <source>
        <dbReference type="ARBA" id="ARBA00022741"/>
    </source>
</evidence>
<comment type="caution">
    <text evidence="14">The sequence shown here is derived from an EMBL/GenBank/DDBJ whole genome shotgun (WGS) entry which is preliminary data.</text>
</comment>
<keyword evidence="8 10" id="KW-0460">Magnesium</keyword>
<feature type="site" description="Interaction with substrate tRNA" evidence="10">
    <location>
        <position position="129"/>
    </location>
</feature>
<comment type="caution">
    <text evidence="10">Lacks conserved residue(s) required for the propagation of feature annotation.</text>
</comment>